<dbReference type="RefSeq" id="WP_132807762.1">
    <property type="nucleotide sequence ID" value="NZ_SMAK01000014.1"/>
</dbReference>
<dbReference type="PROSITE" id="PS51332">
    <property type="entry name" value="B12_BINDING"/>
    <property type="match status" value="1"/>
</dbReference>
<keyword evidence="3" id="KW-1185">Reference proteome</keyword>
<dbReference type="OrthoDB" id="5498228at2"/>
<sequence>MNDDGGPDPHIADGCISDLYSDCLDEGLGGAGQAPGRRASVRWKANLEKAIASEVIPRLLLAHAEEPGLRPTPAPERKPGAEAVAELTRIVLLHDSSIGEAYIEAMKAQGVTLESIYIDLITPAAKLLGEMWKADLCSFADVTIGLARLQQIARHHAPAFEAEGVVSSGDTRRAMLVAMPGEQHTLGIFLVESFLRRAGWDVVGGPAMSSKELMGAVRRDWFTLVGLSISADSLVQQLEGVIRMIRRESRNQGVGILVGGRVFVDHPDWVARVGADAMARDAREAVRVAEIMVGAVEGRC</sequence>
<dbReference type="Gene3D" id="3.40.50.280">
    <property type="entry name" value="Cobalamin-binding domain"/>
    <property type="match status" value="1"/>
</dbReference>
<dbReference type="AlphaFoldDB" id="A0A4R3M1H3"/>
<protein>
    <submittedName>
        <fullName evidence="2">Methanogenic corrinoid protein MtbC1</fullName>
    </submittedName>
</protein>
<dbReference type="InterPro" id="IPR036724">
    <property type="entry name" value="Cobalamin-bd_sf"/>
</dbReference>
<evidence type="ECO:0000313" key="2">
    <source>
        <dbReference type="EMBL" id="TCT04955.1"/>
    </source>
</evidence>
<proteinExistence type="predicted"/>
<evidence type="ECO:0000259" key="1">
    <source>
        <dbReference type="PROSITE" id="PS51332"/>
    </source>
</evidence>
<reference evidence="2 3" key="1">
    <citation type="submission" date="2019-03" db="EMBL/GenBank/DDBJ databases">
        <title>Genomic Encyclopedia of Type Strains, Phase IV (KMG-IV): sequencing the most valuable type-strain genomes for metagenomic binning, comparative biology and taxonomic classification.</title>
        <authorList>
            <person name="Goeker M."/>
        </authorList>
    </citation>
    <scope>NUCLEOTIDE SEQUENCE [LARGE SCALE GENOMIC DNA]</scope>
    <source>
        <strain evidence="2 3">DSM 19345</strain>
    </source>
</reference>
<dbReference type="Pfam" id="PF02310">
    <property type="entry name" value="B12-binding"/>
    <property type="match status" value="1"/>
</dbReference>
<dbReference type="EMBL" id="SMAK01000014">
    <property type="protein sequence ID" value="TCT04955.1"/>
    <property type="molecule type" value="Genomic_DNA"/>
</dbReference>
<organism evidence="2 3">
    <name type="scientific">Tepidamorphus gemmatus</name>
    <dbReference type="NCBI Taxonomy" id="747076"/>
    <lineage>
        <taxon>Bacteria</taxon>
        <taxon>Pseudomonadati</taxon>
        <taxon>Pseudomonadota</taxon>
        <taxon>Alphaproteobacteria</taxon>
        <taxon>Hyphomicrobiales</taxon>
        <taxon>Tepidamorphaceae</taxon>
        <taxon>Tepidamorphus</taxon>
    </lineage>
</organism>
<dbReference type="GO" id="GO:0031419">
    <property type="term" value="F:cobalamin binding"/>
    <property type="evidence" value="ECO:0007669"/>
    <property type="project" value="InterPro"/>
</dbReference>
<dbReference type="Proteomes" id="UP000295678">
    <property type="component" value="Unassembled WGS sequence"/>
</dbReference>
<feature type="domain" description="B12-binding" evidence="1">
    <location>
        <begin position="171"/>
        <end position="300"/>
    </location>
</feature>
<dbReference type="InterPro" id="IPR006158">
    <property type="entry name" value="Cobalamin-bd"/>
</dbReference>
<accession>A0A4R3M1H3</accession>
<dbReference type="SUPFAM" id="SSF52242">
    <property type="entry name" value="Cobalamin (vitamin B12)-binding domain"/>
    <property type="match status" value="1"/>
</dbReference>
<dbReference type="GO" id="GO:0046872">
    <property type="term" value="F:metal ion binding"/>
    <property type="evidence" value="ECO:0007669"/>
    <property type="project" value="InterPro"/>
</dbReference>
<gene>
    <name evidence="2" type="ORF">EDC22_11449</name>
</gene>
<comment type="caution">
    <text evidence="2">The sequence shown here is derived from an EMBL/GenBank/DDBJ whole genome shotgun (WGS) entry which is preliminary data.</text>
</comment>
<name>A0A4R3M1H3_9HYPH</name>
<evidence type="ECO:0000313" key="3">
    <source>
        <dbReference type="Proteomes" id="UP000295678"/>
    </source>
</evidence>